<feature type="coiled-coil region" evidence="2">
    <location>
        <begin position="298"/>
        <end position="325"/>
    </location>
</feature>
<evidence type="ECO:0000256" key="3">
    <source>
        <dbReference type="SAM" id="Phobius"/>
    </source>
</evidence>
<keyword evidence="2" id="KW-0175">Coiled coil</keyword>
<dbReference type="PANTHER" id="PTHR44145:SF3">
    <property type="entry name" value="DNAJ HOMOLOG SUBFAMILY A MEMBER 3, MITOCHONDRIAL"/>
    <property type="match status" value="1"/>
</dbReference>
<keyword evidence="6" id="KW-1185">Reference proteome</keyword>
<feature type="domain" description="J" evidence="4">
    <location>
        <begin position="161"/>
        <end position="231"/>
    </location>
</feature>
<dbReference type="STRING" id="97359.A0A550C080"/>
<dbReference type="InterPro" id="IPR001623">
    <property type="entry name" value="DnaJ_domain"/>
</dbReference>
<dbReference type="InterPro" id="IPR051938">
    <property type="entry name" value="Apopto_cytoskel_mod"/>
</dbReference>
<evidence type="ECO:0000256" key="1">
    <source>
        <dbReference type="ARBA" id="ARBA00023186"/>
    </source>
</evidence>
<dbReference type="PANTHER" id="PTHR44145">
    <property type="entry name" value="DNAJ HOMOLOG SUBFAMILY A MEMBER 3, MITOCHONDRIAL"/>
    <property type="match status" value="1"/>
</dbReference>
<dbReference type="SUPFAM" id="SSF46565">
    <property type="entry name" value="Chaperone J-domain"/>
    <property type="match status" value="1"/>
</dbReference>
<feature type="transmembrane region" description="Helical" evidence="3">
    <location>
        <begin position="271"/>
        <end position="294"/>
    </location>
</feature>
<proteinExistence type="predicted"/>
<accession>A0A550C080</accession>
<dbReference type="OrthoDB" id="445556at2759"/>
<dbReference type="Gene3D" id="1.10.287.110">
    <property type="entry name" value="DnaJ domain"/>
    <property type="match status" value="1"/>
</dbReference>
<dbReference type="PROSITE" id="PS50076">
    <property type="entry name" value="DNAJ_2"/>
    <property type="match status" value="1"/>
</dbReference>
<evidence type="ECO:0000313" key="6">
    <source>
        <dbReference type="Proteomes" id="UP000320762"/>
    </source>
</evidence>
<comment type="caution">
    <text evidence="5">The sequence shown here is derived from an EMBL/GenBank/DDBJ whole genome shotgun (WGS) entry which is preliminary data.</text>
</comment>
<keyword evidence="3" id="KW-1133">Transmembrane helix</keyword>
<name>A0A550C080_9AGAR</name>
<reference evidence="5 6" key="1">
    <citation type="journal article" date="2019" name="New Phytol.">
        <title>Comparative genomics reveals unique wood-decay strategies and fruiting body development in the Schizophyllaceae.</title>
        <authorList>
            <person name="Almasi E."/>
            <person name="Sahu N."/>
            <person name="Krizsan K."/>
            <person name="Balint B."/>
            <person name="Kovacs G.M."/>
            <person name="Kiss B."/>
            <person name="Cseklye J."/>
            <person name="Drula E."/>
            <person name="Henrissat B."/>
            <person name="Nagy I."/>
            <person name="Chovatia M."/>
            <person name="Adam C."/>
            <person name="LaButti K."/>
            <person name="Lipzen A."/>
            <person name="Riley R."/>
            <person name="Grigoriev I.V."/>
            <person name="Nagy L.G."/>
        </authorList>
    </citation>
    <scope>NUCLEOTIDE SEQUENCE [LARGE SCALE GENOMIC DNA]</scope>
    <source>
        <strain evidence="5 6">NL-1724</strain>
    </source>
</reference>
<evidence type="ECO:0000313" key="5">
    <source>
        <dbReference type="EMBL" id="TRM58188.1"/>
    </source>
</evidence>
<evidence type="ECO:0000256" key="2">
    <source>
        <dbReference type="SAM" id="Coils"/>
    </source>
</evidence>
<gene>
    <name evidence="5" type="ORF">BD626DRAFT_512478</name>
</gene>
<evidence type="ECO:0000259" key="4">
    <source>
        <dbReference type="PROSITE" id="PS50076"/>
    </source>
</evidence>
<protein>
    <recommendedName>
        <fullName evidence="4">J domain-containing protein</fullName>
    </recommendedName>
</protein>
<dbReference type="CDD" id="cd06257">
    <property type="entry name" value="DnaJ"/>
    <property type="match status" value="1"/>
</dbReference>
<dbReference type="InterPro" id="IPR036869">
    <property type="entry name" value="J_dom_sf"/>
</dbReference>
<dbReference type="Proteomes" id="UP000320762">
    <property type="component" value="Unassembled WGS sequence"/>
</dbReference>
<dbReference type="Pfam" id="PF00226">
    <property type="entry name" value="DnaJ"/>
    <property type="match status" value="1"/>
</dbReference>
<dbReference type="EMBL" id="VDMD01000038">
    <property type="protein sequence ID" value="TRM58188.1"/>
    <property type="molecule type" value="Genomic_DNA"/>
</dbReference>
<dbReference type="AlphaFoldDB" id="A0A550C080"/>
<keyword evidence="1" id="KW-0143">Chaperone</keyword>
<organism evidence="5 6">
    <name type="scientific">Schizophyllum amplum</name>
    <dbReference type="NCBI Taxonomy" id="97359"/>
    <lineage>
        <taxon>Eukaryota</taxon>
        <taxon>Fungi</taxon>
        <taxon>Dikarya</taxon>
        <taxon>Basidiomycota</taxon>
        <taxon>Agaricomycotina</taxon>
        <taxon>Agaricomycetes</taxon>
        <taxon>Agaricomycetidae</taxon>
        <taxon>Agaricales</taxon>
        <taxon>Schizophyllaceae</taxon>
        <taxon>Schizophyllum</taxon>
    </lineage>
</organism>
<sequence>MHAPAHLGHQQRLVAQALFGQQGLAFIGQQSAALTSQQIAALPSQLHYLIQVRMASTSTAHPPARSLPPEHAHPEHAHAGNVYTAHAYSGHLPPVPPPPDLLARSATSMPTRKTSGMASRPAMTPRAAAACRRVRVGQSRGFHASAAADNQYPFPANPRPSPHQIFHLPITATQKDIKARYYDLVRLHHPDSTNCRHMSAAERHRRFQAITNAYEILRGKKAPESPFDPFAAELARRKRAYAAARRGRQHSMYRDYRDYAPSGDERWKDRLIVTVGVLTFLAGMLPSFISFPVAKMRNQEAINNLREARMDAIKYSEERRRAMQQRADAILDEQARQRGSGA</sequence>
<keyword evidence="3" id="KW-0812">Transmembrane</keyword>
<keyword evidence="3" id="KW-0472">Membrane</keyword>
<dbReference type="SMART" id="SM00271">
    <property type="entry name" value="DnaJ"/>
    <property type="match status" value="1"/>
</dbReference>